<feature type="chain" id="PRO_5031233789" description="SsuA/THI5-like domain-containing protein" evidence="1">
    <location>
        <begin position="21"/>
        <end position="327"/>
    </location>
</feature>
<dbReference type="InterPro" id="IPR027939">
    <property type="entry name" value="NMT1/THI5"/>
</dbReference>
<dbReference type="EMBL" id="JABRWO010000009">
    <property type="protein sequence ID" value="MBA2116262.1"/>
    <property type="molecule type" value="Genomic_DNA"/>
</dbReference>
<evidence type="ECO:0000313" key="3">
    <source>
        <dbReference type="EMBL" id="MBA2116262.1"/>
    </source>
</evidence>
<dbReference type="AlphaFoldDB" id="A0A7V8V795"/>
<dbReference type="Pfam" id="PF09084">
    <property type="entry name" value="NMT1"/>
    <property type="match status" value="1"/>
</dbReference>
<evidence type="ECO:0000256" key="1">
    <source>
        <dbReference type="SAM" id="SignalP"/>
    </source>
</evidence>
<evidence type="ECO:0000259" key="2">
    <source>
        <dbReference type="Pfam" id="PF09084"/>
    </source>
</evidence>
<dbReference type="PANTHER" id="PTHR31528:SF3">
    <property type="entry name" value="THIAMINE BIOSYNTHESIS PROTEIN HI_0357-RELATED"/>
    <property type="match status" value="1"/>
</dbReference>
<proteinExistence type="predicted"/>
<comment type="caution">
    <text evidence="3">The sequence shown here is derived from an EMBL/GenBank/DDBJ whole genome shotgun (WGS) entry which is preliminary data.</text>
</comment>
<keyword evidence="4" id="KW-1185">Reference proteome</keyword>
<feature type="domain" description="SsuA/THI5-like" evidence="2">
    <location>
        <begin position="52"/>
        <end position="256"/>
    </location>
</feature>
<reference evidence="3 4" key="1">
    <citation type="submission" date="2020-05" db="EMBL/GenBank/DDBJ databases">
        <title>Bremerella alba sp. nov., a novel planctomycete isolated from the surface of the macroalga Fucus spiralis.</title>
        <authorList>
            <person name="Godinho O."/>
            <person name="Botelho R."/>
            <person name="Albuquerque L."/>
            <person name="Wiegand S."/>
            <person name="Da Costa M.S."/>
            <person name="Lobo-Da-Cunha A."/>
            <person name="Jogler C."/>
            <person name="Lage O.M."/>
        </authorList>
    </citation>
    <scope>NUCLEOTIDE SEQUENCE [LARGE SCALE GENOMIC DNA]</scope>
    <source>
        <strain evidence="3 4">FF15</strain>
    </source>
</reference>
<dbReference type="SUPFAM" id="SSF53850">
    <property type="entry name" value="Periplasmic binding protein-like II"/>
    <property type="match status" value="1"/>
</dbReference>
<dbReference type="PANTHER" id="PTHR31528">
    <property type="entry name" value="4-AMINO-5-HYDROXYMETHYL-2-METHYLPYRIMIDINE PHOSPHATE SYNTHASE THI11-RELATED"/>
    <property type="match status" value="1"/>
</dbReference>
<name>A0A7V8V795_9BACT</name>
<sequence>MKQMLLLGLLLLVIAAGIGCQEKDDTYHTGPRDNDPAARTDVKLALNWFPEAEHGGFYAAKLKGYFAEEGLNVEILPGGPGSPVIQQVARGTIEFGVATADQIPLGRAQGANVVATFAAIDQSPRCFLVHQESGIETLEELKDVTLAMNSGRAFSEYLKKHVPLENVRIVPYDGSIAAFLRDQKFAQQGYVFSEPFLAKQQGANVRVLPIREIGYNPYASLLFTSDKLKGEHPELVAKMTRACRKGWQDYLSEPLETNKHLQSLNPELTPGVLEFGVKAIVPLTTVEQERFGQMQLDRWKTLVEQLVEIGLIEKDVVKPEDCFFEAS</sequence>
<gene>
    <name evidence="3" type="ORF">HOV93_34510</name>
</gene>
<dbReference type="InterPro" id="IPR015168">
    <property type="entry name" value="SsuA/THI5"/>
</dbReference>
<dbReference type="Gene3D" id="3.40.190.10">
    <property type="entry name" value="Periplasmic binding protein-like II"/>
    <property type="match status" value="2"/>
</dbReference>
<keyword evidence="1" id="KW-0732">Signal</keyword>
<feature type="signal peptide" evidence="1">
    <location>
        <begin position="1"/>
        <end position="20"/>
    </location>
</feature>
<organism evidence="3 4">
    <name type="scientific">Bremerella alba</name>
    <dbReference type="NCBI Taxonomy" id="980252"/>
    <lineage>
        <taxon>Bacteria</taxon>
        <taxon>Pseudomonadati</taxon>
        <taxon>Planctomycetota</taxon>
        <taxon>Planctomycetia</taxon>
        <taxon>Pirellulales</taxon>
        <taxon>Pirellulaceae</taxon>
        <taxon>Bremerella</taxon>
    </lineage>
</organism>
<dbReference type="Proteomes" id="UP000551616">
    <property type="component" value="Unassembled WGS sequence"/>
</dbReference>
<protein>
    <recommendedName>
        <fullName evidence="2">SsuA/THI5-like domain-containing protein</fullName>
    </recommendedName>
</protein>
<dbReference type="GO" id="GO:0009228">
    <property type="term" value="P:thiamine biosynthetic process"/>
    <property type="evidence" value="ECO:0007669"/>
    <property type="project" value="InterPro"/>
</dbReference>
<evidence type="ECO:0000313" key="4">
    <source>
        <dbReference type="Proteomes" id="UP000551616"/>
    </source>
</evidence>
<accession>A0A7V8V795</accession>
<dbReference type="PROSITE" id="PS51257">
    <property type="entry name" value="PROKAR_LIPOPROTEIN"/>
    <property type="match status" value="1"/>
</dbReference>